<keyword evidence="4" id="KW-0808">Transferase</keyword>
<reference evidence="4 5" key="1">
    <citation type="submission" date="2021-12" db="EMBL/GenBank/DDBJ databases">
        <title>Genome sequencing of bacteria with rrn-lacking chromosome and rrn-plasmid.</title>
        <authorList>
            <person name="Anda M."/>
            <person name="Iwasaki W."/>
        </authorList>
    </citation>
    <scope>NUCLEOTIDE SEQUENCE [LARGE SCALE GENOMIC DNA]</scope>
    <source>
        <strain evidence="4 5">NBRC 15940</strain>
    </source>
</reference>
<dbReference type="Proteomes" id="UP001310022">
    <property type="component" value="Unassembled WGS sequence"/>
</dbReference>
<name>A0AAN4VYX5_9BACT</name>
<dbReference type="Pfam" id="PF02397">
    <property type="entry name" value="Bac_transf"/>
    <property type="match status" value="1"/>
</dbReference>
<evidence type="ECO:0000256" key="2">
    <source>
        <dbReference type="SAM" id="Phobius"/>
    </source>
</evidence>
<dbReference type="AlphaFoldDB" id="A0AAN4VYX5"/>
<evidence type="ECO:0000313" key="5">
    <source>
        <dbReference type="Proteomes" id="UP001310022"/>
    </source>
</evidence>
<dbReference type="GO" id="GO:0016780">
    <property type="term" value="F:phosphotransferase activity, for other substituted phosphate groups"/>
    <property type="evidence" value="ECO:0007669"/>
    <property type="project" value="TreeGrafter"/>
</dbReference>
<evidence type="ECO:0000313" key="4">
    <source>
        <dbReference type="EMBL" id="GJM61292.1"/>
    </source>
</evidence>
<feature type="transmembrane region" description="Helical" evidence="2">
    <location>
        <begin position="171"/>
        <end position="194"/>
    </location>
</feature>
<keyword evidence="2" id="KW-1133">Transmembrane helix</keyword>
<evidence type="ECO:0000259" key="3">
    <source>
        <dbReference type="Pfam" id="PF02397"/>
    </source>
</evidence>
<comment type="similarity">
    <text evidence="1">Belongs to the bacterial sugar transferase family.</text>
</comment>
<dbReference type="PANTHER" id="PTHR30576">
    <property type="entry name" value="COLANIC BIOSYNTHESIS UDP-GLUCOSE LIPID CARRIER TRANSFERASE"/>
    <property type="match status" value="1"/>
</dbReference>
<sequence>MHNIPLLTQPKATELKYQINYKLFILGERLDPLELQAQALKIPLAYSSEISDIFLGIKDHIETEEKAVLILFDHQPHDKLADPHFWELKDYCQHNGVPIILITKGFRLNILNKALDLGIDDVFFQPVKLSSLFKRINFLFNFKKNKLNYLAHNTNQEHEIHISPLKRAFDIFVSVSVLLALSPLLLVVILLIYIESPGPVFYASKRVGAGYKIFDFYKLRSMKIGADQLLNSIKNQNQYAKNHQQSYFNHCENCLEGKGTCSPYLFSNNGKILCEKHIQFLKEKEKLNTFIKVEKDPRITKIGKFIRNTSIDELPQLINVLKGDMSIVGNRPLPLYEAEKLTTDQSSKRFFAPAGITGLWQVSKRGKGEMSQEERIALDNEYAEKNNFWYDMGLILKTIPALLQTENV</sequence>
<dbReference type="EMBL" id="BQKE01000001">
    <property type="protein sequence ID" value="GJM61292.1"/>
    <property type="molecule type" value="Genomic_DNA"/>
</dbReference>
<protein>
    <submittedName>
        <fullName evidence="4">Glycosyl transferase</fullName>
    </submittedName>
</protein>
<accession>A0AAN4VYX5</accession>
<dbReference type="RefSeq" id="WP_338236868.1">
    <property type="nucleotide sequence ID" value="NZ_BQKE01000001.1"/>
</dbReference>
<dbReference type="PANTHER" id="PTHR30576:SF0">
    <property type="entry name" value="UNDECAPRENYL-PHOSPHATE N-ACETYLGALACTOSAMINYL 1-PHOSPHATE TRANSFERASE-RELATED"/>
    <property type="match status" value="1"/>
</dbReference>
<keyword evidence="5" id="KW-1185">Reference proteome</keyword>
<gene>
    <name evidence="4" type="ORF">PEDI_18440</name>
</gene>
<comment type="caution">
    <text evidence="4">The sequence shown here is derived from an EMBL/GenBank/DDBJ whole genome shotgun (WGS) entry which is preliminary data.</text>
</comment>
<keyword evidence="2" id="KW-0812">Transmembrane</keyword>
<proteinExistence type="inferred from homology"/>
<feature type="domain" description="Bacterial sugar transferase" evidence="3">
    <location>
        <begin position="166"/>
        <end position="403"/>
    </location>
</feature>
<keyword evidence="2" id="KW-0472">Membrane</keyword>
<evidence type="ECO:0000256" key="1">
    <source>
        <dbReference type="ARBA" id="ARBA00006464"/>
    </source>
</evidence>
<organism evidence="4 5">
    <name type="scientific">Persicobacter diffluens</name>
    <dbReference type="NCBI Taxonomy" id="981"/>
    <lineage>
        <taxon>Bacteria</taxon>
        <taxon>Pseudomonadati</taxon>
        <taxon>Bacteroidota</taxon>
        <taxon>Cytophagia</taxon>
        <taxon>Cytophagales</taxon>
        <taxon>Persicobacteraceae</taxon>
        <taxon>Persicobacter</taxon>
    </lineage>
</organism>
<dbReference type="InterPro" id="IPR003362">
    <property type="entry name" value="Bact_transf"/>
</dbReference>